<dbReference type="Proteomes" id="UP000036403">
    <property type="component" value="Unassembled WGS sequence"/>
</dbReference>
<name>A0A0J7JU70_LASNI</name>
<protein>
    <submittedName>
        <fullName evidence="1">Pom34-binding nucleoporin component</fullName>
    </submittedName>
</protein>
<dbReference type="PaxDb" id="67767-A0A0J7JU70"/>
<dbReference type="EMBL" id="LBMM01035598">
    <property type="protein sequence ID" value="KMQ81421.1"/>
    <property type="molecule type" value="Genomic_DNA"/>
</dbReference>
<dbReference type="OrthoDB" id="102511at2759"/>
<organism evidence="1 2">
    <name type="scientific">Lasius niger</name>
    <name type="common">Black garden ant</name>
    <dbReference type="NCBI Taxonomy" id="67767"/>
    <lineage>
        <taxon>Eukaryota</taxon>
        <taxon>Metazoa</taxon>
        <taxon>Ecdysozoa</taxon>
        <taxon>Arthropoda</taxon>
        <taxon>Hexapoda</taxon>
        <taxon>Insecta</taxon>
        <taxon>Pterygota</taxon>
        <taxon>Neoptera</taxon>
        <taxon>Endopterygota</taxon>
        <taxon>Hymenoptera</taxon>
        <taxon>Apocrita</taxon>
        <taxon>Aculeata</taxon>
        <taxon>Formicoidea</taxon>
        <taxon>Formicidae</taxon>
        <taxon>Formicinae</taxon>
        <taxon>Lasius</taxon>
        <taxon>Lasius</taxon>
    </lineage>
</organism>
<reference evidence="1 2" key="1">
    <citation type="submission" date="2015-04" db="EMBL/GenBank/DDBJ databases">
        <title>Lasius niger genome sequencing.</title>
        <authorList>
            <person name="Konorov E.A."/>
            <person name="Nikitin M.A."/>
            <person name="Kirill M.V."/>
            <person name="Chang P."/>
        </authorList>
    </citation>
    <scope>NUCLEOTIDE SEQUENCE [LARGE SCALE GENOMIC DNA]</scope>
    <source>
        <tissue evidence="1">Whole</tissue>
    </source>
</reference>
<feature type="non-terminal residue" evidence="1">
    <location>
        <position position="142"/>
    </location>
</feature>
<dbReference type="AlphaFoldDB" id="A0A0J7JU70"/>
<comment type="caution">
    <text evidence="1">The sequence shown here is derived from an EMBL/GenBank/DDBJ whole genome shotgun (WGS) entry which is preliminary data.</text>
</comment>
<proteinExistence type="predicted"/>
<gene>
    <name evidence="1" type="ORF">RF55_26362</name>
</gene>
<dbReference type="STRING" id="67767.A0A0J7JU70"/>
<evidence type="ECO:0000313" key="1">
    <source>
        <dbReference type="EMBL" id="KMQ81421.1"/>
    </source>
</evidence>
<accession>A0A0J7JU70</accession>
<keyword evidence="2" id="KW-1185">Reference proteome</keyword>
<sequence length="142" mass="15258">MAPVVSDSNYLPSLEQCLSWRHVSTALSDDSGRRQTSPSVASFLADEYVHTLLKAPATAFAPPDEATSKDFEAKTAVVNVSAALTDTCDAETIKKDAQWLSTNAKVNLVAALRIAVIEIQSRASRHLMGPLSSQDITNLQEA</sequence>
<evidence type="ECO:0000313" key="2">
    <source>
        <dbReference type="Proteomes" id="UP000036403"/>
    </source>
</evidence>